<sequence length="567" mass="63692">MVKGENYLLAGIGTEATLYSKNLGARRPAEGEMLNDDDDDYSISTLPQPPLLYPSPPVLLLPKGIMVSLALDHAATEEVQRLLQKSKSGLKIEEIDEEVDKNYDKMDDEKLKEKFLKVLQCIQSLRIGLDLQILHSLSAATLFINVYTFIFLVSWVTLYKIRCFFNPFFGAKMLVERNNSLSIDVQVSSSQPGKKLLFWSQTTDHSPETRIQMANFTRRHKQNGQPKADATPHHRKYKTFTSDGRPLNLNEAKVPFTLTEDETTNSIVLDVSVFRYLDTALIDVDIHPNYAKVTIKGKVLQLVFDKEIKCGSTVVQRSQTTGHLVLTMPKKSRSFIEDQLLRNRKTFVYVLQENCEVKVRYPHPFSELGHSSNTRMRESAVQNNRISEPDVRCYPPTARCYASSEPAFAWRESGKPPPVHPTEIRTSISPSSAAELNTTSALANYATEAATPVGTTIDSSVYHYSVWCLSWIFTCSFVQDGLCQFVKCTLNVDVGFGRSFHKTDAVLTSNLNLGQQPSHDWCTSDNSEKNTDTPLKCGSTRHRTTRIVRMAAEVGLAYLDLGMTAVP</sequence>
<reference evidence="3" key="1">
    <citation type="submission" date="2020-11" db="EMBL/GenBank/DDBJ databases">
        <authorList>
            <person name="Tran Van P."/>
        </authorList>
    </citation>
    <scope>NUCLEOTIDE SEQUENCE</scope>
</reference>
<protein>
    <recommendedName>
        <fullName evidence="2">Dynein axonemal assembly factor 11-like CS domain-containing protein</fullName>
    </recommendedName>
</protein>
<dbReference type="AlphaFoldDB" id="A0A7R9GWE5"/>
<dbReference type="InterPro" id="IPR056496">
    <property type="entry name" value="CS_DNAAF11_C"/>
</dbReference>
<organism evidence="3">
    <name type="scientific">Timema poppense</name>
    <name type="common">Walking stick</name>
    <dbReference type="NCBI Taxonomy" id="170557"/>
    <lineage>
        <taxon>Eukaryota</taxon>
        <taxon>Metazoa</taxon>
        <taxon>Ecdysozoa</taxon>
        <taxon>Arthropoda</taxon>
        <taxon>Hexapoda</taxon>
        <taxon>Insecta</taxon>
        <taxon>Pterygota</taxon>
        <taxon>Neoptera</taxon>
        <taxon>Polyneoptera</taxon>
        <taxon>Phasmatodea</taxon>
        <taxon>Timematodea</taxon>
        <taxon>Timematoidea</taxon>
        <taxon>Timematidae</taxon>
        <taxon>Timema</taxon>
    </lineage>
</organism>
<dbReference type="EMBL" id="OD001036">
    <property type="protein sequence ID" value="CAD7400350.1"/>
    <property type="molecule type" value="Genomic_DNA"/>
</dbReference>
<name>A0A7R9GWE5_TIMPO</name>
<dbReference type="Pfam" id="PF23602">
    <property type="entry name" value="CS_DNAAF11_C"/>
    <property type="match status" value="1"/>
</dbReference>
<feature type="transmembrane region" description="Helical" evidence="1">
    <location>
        <begin position="133"/>
        <end position="158"/>
    </location>
</feature>
<keyword evidence="1" id="KW-0812">Transmembrane</keyword>
<feature type="domain" description="Dynein axonemal assembly factor 11-like CS" evidence="2">
    <location>
        <begin position="215"/>
        <end position="330"/>
    </location>
</feature>
<gene>
    <name evidence="3" type="ORF">TPSB3V08_LOCUS2584</name>
</gene>
<proteinExistence type="predicted"/>
<evidence type="ECO:0000259" key="2">
    <source>
        <dbReference type="Pfam" id="PF23602"/>
    </source>
</evidence>
<evidence type="ECO:0000256" key="1">
    <source>
        <dbReference type="SAM" id="Phobius"/>
    </source>
</evidence>
<keyword evidence="1" id="KW-0472">Membrane</keyword>
<accession>A0A7R9GWE5</accession>
<evidence type="ECO:0000313" key="3">
    <source>
        <dbReference type="EMBL" id="CAD7400350.1"/>
    </source>
</evidence>
<keyword evidence="1" id="KW-1133">Transmembrane helix</keyword>